<dbReference type="PANTHER" id="PTHR43134:SF1">
    <property type="entry name" value="SIGNAL RECOGNITION PARTICLE RECEPTOR SUBUNIT ALPHA"/>
    <property type="match status" value="1"/>
</dbReference>
<evidence type="ECO:0000256" key="10">
    <source>
        <dbReference type="SAM" id="MobiDB-lite"/>
    </source>
</evidence>
<comment type="similarity">
    <text evidence="9">Belongs to the GTP-binding SRP family. FtsY subfamily.</text>
</comment>
<keyword evidence="2 9" id="KW-0963">Cytoplasm</keyword>
<dbReference type="InterPro" id="IPR036225">
    <property type="entry name" value="SRP/SRP_N"/>
</dbReference>
<dbReference type="InterPro" id="IPR000897">
    <property type="entry name" value="SRP54_GTPase_dom"/>
</dbReference>
<dbReference type="GO" id="GO:0005525">
    <property type="term" value="F:GTP binding"/>
    <property type="evidence" value="ECO:0007669"/>
    <property type="project" value="UniProtKB-UniRule"/>
</dbReference>
<feature type="domain" description="Signal recognition particle SRP54 helical bundle" evidence="13">
    <location>
        <begin position="89"/>
        <end position="167"/>
    </location>
</feature>
<name>A0A2W5HU48_9BACT</name>
<dbReference type="InterPro" id="IPR003593">
    <property type="entry name" value="AAA+_ATPase"/>
</dbReference>
<keyword evidence="1 9" id="KW-1003">Cell membrane</keyword>
<evidence type="ECO:0000256" key="7">
    <source>
        <dbReference type="ARBA" id="ARBA00023170"/>
    </source>
</evidence>
<comment type="function">
    <text evidence="9">Involved in targeting and insertion of nascent membrane proteins into the cytoplasmic membrane. Acts as a receptor for the complex formed by the signal recognition particle (SRP) and the ribosome-nascent chain (RNC).</text>
</comment>
<dbReference type="GO" id="GO:0005737">
    <property type="term" value="C:cytoplasm"/>
    <property type="evidence" value="ECO:0007669"/>
    <property type="project" value="UniProtKB-SubCell"/>
</dbReference>
<evidence type="ECO:0000313" key="14">
    <source>
        <dbReference type="EMBL" id="PZP57159.1"/>
    </source>
</evidence>
<evidence type="ECO:0000259" key="13">
    <source>
        <dbReference type="SMART" id="SM00963"/>
    </source>
</evidence>
<comment type="catalytic activity">
    <reaction evidence="8 9">
        <text>GTP + H2O = GDP + phosphate + H(+)</text>
        <dbReference type="Rhea" id="RHEA:19669"/>
        <dbReference type="ChEBI" id="CHEBI:15377"/>
        <dbReference type="ChEBI" id="CHEBI:15378"/>
        <dbReference type="ChEBI" id="CHEBI:37565"/>
        <dbReference type="ChEBI" id="CHEBI:43474"/>
        <dbReference type="ChEBI" id="CHEBI:58189"/>
        <dbReference type="EC" id="3.6.5.4"/>
    </reaction>
</comment>
<evidence type="ECO:0000256" key="8">
    <source>
        <dbReference type="ARBA" id="ARBA00048027"/>
    </source>
</evidence>
<keyword evidence="5 9" id="KW-0342">GTP-binding</keyword>
<feature type="binding site" evidence="9">
    <location>
        <begin position="337"/>
        <end position="340"/>
    </location>
    <ligand>
        <name>GTP</name>
        <dbReference type="ChEBI" id="CHEBI:37565"/>
    </ligand>
</feature>
<feature type="domain" description="SRP54-type proteins GTP-binding" evidence="12">
    <location>
        <begin position="183"/>
        <end position="385"/>
    </location>
</feature>
<keyword evidence="3 9" id="KW-0547">Nucleotide-binding</keyword>
<feature type="binding site" evidence="9">
    <location>
        <begin position="190"/>
        <end position="197"/>
    </location>
    <ligand>
        <name>GTP</name>
        <dbReference type="ChEBI" id="CHEBI:37565"/>
    </ligand>
</feature>
<dbReference type="NCBIfam" id="TIGR00064">
    <property type="entry name" value="ftsY"/>
    <property type="match status" value="1"/>
</dbReference>
<evidence type="ECO:0000256" key="6">
    <source>
        <dbReference type="ARBA" id="ARBA00023136"/>
    </source>
</evidence>
<dbReference type="Gene3D" id="3.40.50.300">
    <property type="entry name" value="P-loop containing nucleotide triphosphate hydrolases"/>
    <property type="match status" value="1"/>
</dbReference>
<dbReference type="GO" id="GO:0006614">
    <property type="term" value="P:SRP-dependent cotranslational protein targeting to membrane"/>
    <property type="evidence" value="ECO:0007669"/>
    <property type="project" value="InterPro"/>
</dbReference>
<dbReference type="AlphaFoldDB" id="A0A2W5HU48"/>
<reference evidence="14 15" key="1">
    <citation type="submission" date="2017-08" db="EMBL/GenBank/DDBJ databases">
        <title>Infants hospitalized years apart are colonized by the same room-sourced microbial strains.</title>
        <authorList>
            <person name="Brooks B."/>
            <person name="Olm M.R."/>
            <person name="Firek B.A."/>
            <person name="Baker R."/>
            <person name="Thomas B.C."/>
            <person name="Morowitz M.J."/>
            <person name="Banfield J.F."/>
        </authorList>
    </citation>
    <scope>NUCLEOTIDE SEQUENCE [LARGE SCALE GENOMIC DNA]</scope>
    <source>
        <strain evidence="14">S2_006_000_R2_64</strain>
    </source>
</reference>
<keyword evidence="6 9" id="KW-0472">Membrane</keyword>
<comment type="subcellular location">
    <subcellularLocation>
        <location evidence="9">Cell membrane</location>
        <topology evidence="9">Peripheral membrane protein</topology>
        <orientation evidence="9">Cytoplasmic side</orientation>
    </subcellularLocation>
    <subcellularLocation>
        <location evidence="9">Cytoplasm</location>
    </subcellularLocation>
</comment>
<feature type="domain" description="AAA+ ATPase" evidence="11">
    <location>
        <begin position="182"/>
        <end position="323"/>
    </location>
</feature>
<dbReference type="InterPro" id="IPR004390">
    <property type="entry name" value="SR_rcpt_FtsY"/>
</dbReference>
<dbReference type="HAMAP" id="MF_00920">
    <property type="entry name" value="FtsY"/>
    <property type="match status" value="1"/>
</dbReference>
<evidence type="ECO:0000256" key="3">
    <source>
        <dbReference type="ARBA" id="ARBA00022741"/>
    </source>
</evidence>
<feature type="region of interest" description="Disordered" evidence="10">
    <location>
        <begin position="1"/>
        <end position="29"/>
    </location>
</feature>
<dbReference type="Gene3D" id="1.20.120.140">
    <property type="entry name" value="Signal recognition particle SRP54, nucleotide-binding domain"/>
    <property type="match status" value="1"/>
</dbReference>
<dbReference type="InterPro" id="IPR042101">
    <property type="entry name" value="SRP54_N_sf"/>
</dbReference>
<evidence type="ECO:0000259" key="12">
    <source>
        <dbReference type="SMART" id="SM00962"/>
    </source>
</evidence>
<proteinExistence type="inferred from homology"/>
<dbReference type="GO" id="GO:0005886">
    <property type="term" value="C:plasma membrane"/>
    <property type="evidence" value="ECO:0007669"/>
    <property type="project" value="UniProtKB-SubCell"/>
</dbReference>
<keyword evidence="7 9" id="KW-0675">Receptor</keyword>
<dbReference type="EMBL" id="QFOT01000006">
    <property type="protein sequence ID" value="PZP57159.1"/>
    <property type="molecule type" value="Genomic_DNA"/>
</dbReference>
<evidence type="ECO:0000256" key="5">
    <source>
        <dbReference type="ARBA" id="ARBA00023134"/>
    </source>
</evidence>
<dbReference type="SMART" id="SM00963">
    <property type="entry name" value="SRP54_N"/>
    <property type="match status" value="1"/>
</dbReference>
<dbReference type="SMART" id="SM00962">
    <property type="entry name" value="SRP54"/>
    <property type="match status" value="1"/>
</dbReference>
<gene>
    <name evidence="9" type="primary">ftsY</name>
    <name evidence="14" type="ORF">DI586_01245</name>
</gene>
<evidence type="ECO:0000256" key="1">
    <source>
        <dbReference type="ARBA" id="ARBA00022475"/>
    </source>
</evidence>
<evidence type="ECO:0000256" key="9">
    <source>
        <dbReference type="HAMAP-Rule" id="MF_00920"/>
    </source>
</evidence>
<evidence type="ECO:0000313" key="15">
    <source>
        <dbReference type="Proteomes" id="UP000249739"/>
    </source>
</evidence>
<dbReference type="SUPFAM" id="SSF52540">
    <property type="entry name" value="P-loop containing nucleoside triphosphate hydrolases"/>
    <property type="match status" value="1"/>
</dbReference>
<evidence type="ECO:0000259" key="11">
    <source>
        <dbReference type="SMART" id="SM00382"/>
    </source>
</evidence>
<sequence>MVFWRKKNNASAQEQDERDDKILHHPREPDLEPVIENEVGISADVKHSLEETDSEIIDAIEVTPIPDNVIAARETREEGDNGGGWFSQLSKGLSKSSNKLDLGLSDLFKRKLDTASYETLEDILIEADLGPKTAAMLVDQFRARKFEKDVTPDEVKSILAQDIAEILKKSAYALETKKPEDGPRVYLICGVNGAGKTTTIGKLAHLLHFKLKKKVIIAAADTFRAAAIEQLKVWADRTMSPLIAKDIGADAAAVSFEAYEKAVADGADILMIDTAGRLQNKTNLMEELQKIIRVIKKKNETIPHEILLVLDATTGQNAISQVETFMSMVQITGLVVTKLDGSAKGGVVVALAEQFGIPVYAVGVGEGIEDLQPFRPEAFAKALVGLS</sequence>
<feature type="binding site" evidence="9">
    <location>
        <begin position="273"/>
        <end position="277"/>
    </location>
    <ligand>
        <name>GTP</name>
        <dbReference type="ChEBI" id="CHEBI:37565"/>
    </ligand>
</feature>
<dbReference type="SMART" id="SM00382">
    <property type="entry name" value="AAA"/>
    <property type="match status" value="1"/>
</dbReference>
<dbReference type="Pfam" id="PF00448">
    <property type="entry name" value="SRP54"/>
    <property type="match status" value="1"/>
</dbReference>
<accession>A0A2W5HU48</accession>
<dbReference type="GO" id="GO:0005047">
    <property type="term" value="F:signal recognition particle binding"/>
    <property type="evidence" value="ECO:0007669"/>
    <property type="project" value="TreeGrafter"/>
</dbReference>
<dbReference type="Proteomes" id="UP000249739">
    <property type="component" value="Unassembled WGS sequence"/>
</dbReference>
<comment type="caution">
    <text evidence="14">The sequence shown here is derived from an EMBL/GenBank/DDBJ whole genome shotgun (WGS) entry which is preliminary data.</text>
</comment>
<comment type="subunit">
    <text evidence="9">Part of the signal recognition particle protein translocation system, which is composed of SRP and FtsY.</text>
</comment>
<dbReference type="InterPro" id="IPR013822">
    <property type="entry name" value="Signal_recog_particl_SRP54_hlx"/>
</dbReference>
<dbReference type="FunFam" id="3.40.50.300:FF:000053">
    <property type="entry name" value="Signal recognition particle receptor FtsY"/>
    <property type="match status" value="1"/>
</dbReference>
<dbReference type="EC" id="3.6.5.4" evidence="9"/>
<keyword evidence="4 9" id="KW-0378">Hydrolase</keyword>
<evidence type="ECO:0000256" key="2">
    <source>
        <dbReference type="ARBA" id="ARBA00022490"/>
    </source>
</evidence>
<organism evidence="14 15">
    <name type="scientific">Micavibrio aeruginosavorus</name>
    <dbReference type="NCBI Taxonomy" id="349221"/>
    <lineage>
        <taxon>Bacteria</taxon>
        <taxon>Pseudomonadati</taxon>
        <taxon>Bdellovibrionota</taxon>
        <taxon>Bdellovibrionia</taxon>
        <taxon>Bdellovibrionales</taxon>
        <taxon>Pseudobdellovibrionaceae</taxon>
        <taxon>Micavibrio</taxon>
    </lineage>
</organism>
<protein>
    <recommendedName>
        <fullName evidence="9">Signal recognition particle receptor FtsY</fullName>
        <shortName evidence="9">SRP receptor</shortName>
        <ecNumber evidence="9">3.6.5.4</ecNumber>
    </recommendedName>
</protein>
<dbReference type="Pfam" id="PF02881">
    <property type="entry name" value="SRP54_N"/>
    <property type="match status" value="1"/>
</dbReference>
<dbReference type="PANTHER" id="PTHR43134">
    <property type="entry name" value="SIGNAL RECOGNITION PARTICLE RECEPTOR SUBUNIT ALPHA"/>
    <property type="match status" value="1"/>
</dbReference>
<evidence type="ECO:0000256" key="4">
    <source>
        <dbReference type="ARBA" id="ARBA00022801"/>
    </source>
</evidence>
<feature type="compositionally biased region" description="Basic and acidic residues" evidence="10">
    <location>
        <begin position="18"/>
        <end position="29"/>
    </location>
</feature>
<dbReference type="InterPro" id="IPR027417">
    <property type="entry name" value="P-loop_NTPase"/>
</dbReference>
<dbReference type="SUPFAM" id="SSF47364">
    <property type="entry name" value="Domain of the SRP/SRP receptor G-proteins"/>
    <property type="match status" value="1"/>
</dbReference>
<dbReference type="GO" id="GO:0003924">
    <property type="term" value="F:GTPase activity"/>
    <property type="evidence" value="ECO:0007669"/>
    <property type="project" value="UniProtKB-UniRule"/>
</dbReference>